<sequence>MTPDIRDFYRATEPGRALVYSNPEDRKYYIDFSPVRGGEIIDKLKNKITFFMPDDPTCALFTGHIGCGKSTELLRLKLELEKAGFHVVYFVSSDDLELMDVGIVDVLLAIASRISKSLETIQLNQTSKLNELLQGAWRILNSDIQGIKSKIIPLPIIGDFGISGQGENFTLSLGIGEITAKVKQDASLRQKLNQFLGPQKQQLLDAINQELIEPAIIKLKAQGKRGLVAIVDNLDRLDNSPKPWGKPQQEYLFVDQGEYLKKLNCHLVYTVPLALKFSSSYGMLTQRLDDPKVLPMVPVRSQDGKEHQGGMALLRQMVLVRAFPNLDEQQRLDAIPLIFDSPDTLDRLCQISGGHVRELLKLLNTWIMEEMQFPLYRQTLEKMIQSSQQDMIMAISEEQWELLRQVKVRQKVNDDNGYQQLIRSRFVFEYRDNSQVWFDVNPIIAESGVL</sequence>
<feature type="domain" description="KAP NTPase" evidence="1">
    <location>
        <begin position="40"/>
        <end position="239"/>
    </location>
</feature>
<proteinExistence type="predicted"/>
<dbReference type="HOGENOM" id="CLU_041246_0_0_3"/>
<protein>
    <recommendedName>
        <fullName evidence="1">KAP NTPase domain-containing protein</fullName>
    </recommendedName>
</protein>
<dbReference type="eggNOG" id="COG0468">
    <property type="taxonomic scope" value="Bacteria"/>
</dbReference>
<dbReference type="AlphaFoldDB" id="K9TTB1"/>
<dbReference type="STRING" id="56110.Oscil6304_5948"/>
<dbReference type="Proteomes" id="UP000010367">
    <property type="component" value="Chromosome"/>
</dbReference>
<dbReference type="Pfam" id="PF07693">
    <property type="entry name" value="KAP_NTPase"/>
    <property type="match status" value="1"/>
</dbReference>
<keyword evidence="3" id="KW-1185">Reference proteome</keyword>
<accession>K9TTB1</accession>
<evidence type="ECO:0000259" key="1">
    <source>
        <dbReference type="Pfam" id="PF07693"/>
    </source>
</evidence>
<evidence type="ECO:0000313" key="3">
    <source>
        <dbReference type="Proteomes" id="UP000010367"/>
    </source>
</evidence>
<dbReference type="KEGG" id="oac:Oscil6304_5948"/>
<evidence type="ECO:0000313" key="2">
    <source>
        <dbReference type="EMBL" id="AFY85411.1"/>
    </source>
</evidence>
<dbReference type="InterPro" id="IPR027417">
    <property type="entry name" value="P-loop_NTPase"/>
</dbReference>
<reference evidence="2 3" key="1">
    <citation type="submission" date="2012-06" db="EMBL/GenBank/DDBJ databases">
        <title>Finished chromosome of genome of Oscillatoria acuminata PCC 6304.</title>
        <authorList>
            <consortium name="US DOE Joint Genome Institute"/>
            <person name="Gugger M."/>
            <person name="Coursin T."/>
            <person name="Rippka R."/>
            <person name="Tandeau De Marsac N."/>
            <person name="Huntemann M."/>
            <person name="Wei C.-L."/>
            <person name="Han J."/>
            <person name="Detter J.C."/>
            <person name="Han C."/>
            <person name="Tapia R."/>
            <person name="Davenport K."/>
            <person name="Daligault H."/>
            <person name="Erkkila T."/>
            <person name="Gu W."/>
            <person name="Munk A.C.C."/>
            <person name="Teshima H."/>
            <person name="Xu Y."/>
            <person name="Chain P."/>
            <person name="Chen A."/>
            <person name="Krypides N."/>
            <person name="Mavromatis K."/>
            <person name="Markowitz V."/>
            <person name="Szeto E."/>
            <person name="Ivanova N."/>
            <person name="Mikhailova N."/>
            <person name="Ovchinnikova G."/>
            <person name="Pagani I."/>
            <person name="Pati A."/>
            <person name="Goodwin L."/>
            <person name="Peters L."/>
            <person name="Pitluck S."/>
            <person name="Woyke T."/>
            <person name="Kerfeld C."/>
        </authorList>
    </citation>
    <scope>NUCLEOTIDE SEQUENCE [LARGE SCALE GENOMIC DNA]</scope>
    <source>
        <strain evidence="2 3">PCC 6304</strain>
    </source>
</reference>
<dbReference type="OrthoDB" id="477505at2"/>
<dbReference type="RefSeq" id="WP_015152014.1">
    <property type="nucleotide sequence ID" value="NC_019693.1"/>
</dbReference>
<organism evidence="2 3">
    <name type="scientific">Oscillatoria acuminata PCC 6304</name>
    <dbReference type="NCBI Taxonomy" id="56110"/>
    <lineage>
        <taxon>Bacteria</taxon>
        <taxon>Bacillati</taxon>
        <taxon>Cyanobacteriota</taxon>
        <taxon>Cyanophyceae</taxon>
        <taxon>Oscillatoriophycideae</taxon>
        <taxon>Oscillatoriales</taxon>
        <taxon>Oscillatoriaceae</taxon>
        <taxon>Oscillatoria</taxon>
    </lineage>
</organism>
<dbReference type="SUPFAM" id="SSF52540">
    <property type="entry name" value="P-loop containing nucleoside triphosphate hydrolases"/>
    <property type="match status" value="1"/>
</dbReference>
<dbReference type="EMBL" id="CP003607">
    <property type="protein sequence ID" value="AFY85411.1"/>
    <property type="molecule type" value="Genomic_DNA"/>
</dbReference>
<dbReference type="InParanoid" id="K9TTB1"/>
<dbReference type="InterPro" id="IPR011646">
    <property type="entry name" value="KAP_P-loop"/>
</dbReference>
<dbReference type="PATRIC" id="fig|56110.3.peg.7315"/>
<name>K9TTB1_9CYAN</name>
<gene>
    <name evidence="2" type="ORF">Oscil6304_5948</name>
</gene>